<evidence type="ECO:0000313" key="3">
    <source>
        <dbReference type="EMBL" id="KAG0285067.1"/>
    </source>
</evidence>
<accession>A0ABQ7JVR0</accession>
<dbReference type="Gene3D" id="3.40.50.300">
    <property type="entry name" value="P-loop containing nucleotide triphosphate hydrolases"/>
    <property type="match status" value="1"/>
</dbReference>
<dbReference type="InterPro" id="IPR024156">
    <property type="entry name" value="Small_GTPase_ARF"/>
</dbReference>
<keyword evidence="4" id="KW-1185">Reference proteome</keyword>
<dbReference type="SUPFAM" id="SSF52540">
    <property type="entry name" value="P-loop containing nucleoside triphosphate hydrolases"/>
    <property type="match status" value="1"/>
</dbReference>
<dbReference type="EMBL" id="JAAAIM010000703">
    <property type="protein sequence ID" value="KAG0285067.1"/>
    <property type="molecule type" value="Genomic_DNA"/>
</dbReference>
<dbReference type="InterPro" id="IPR006689">
    <property type="entry name" value="Small_GTPase_ARF/SAR"/>
</dbReference>
<dbReference type="Proteomes" id="UP001194696">
    <property type="component" value="Unassembled WGS sequence"/>
</dbReference>
<gene>
    <name evidence="3" type="ORF">BGZ96_010643</name>
</gene>
<dbReference type="Pfam" id="PF00025">
    <property type="entry name" value="Arf"/>
    <property type="match status" value="1"/>
</dbReference>
<organism evidence="3 4">
    <name type="scientific">Linnemannia gamsii</name>
    <dbReference type="NCBI Taxonomy" id="64522"/>
    <lineage>
        <taxon>Eukaryota</taxon>
        <taxon>Fungi</taxon>
        <taxon>Fungi incertae sedis</taxon>
        <taxon>Mucoromycota</taxon>
        <taxon>Mortierellomycotina</taxon>
        <taxon>Mortierellomycetes</taxon>
        <taxon>Mortierellales</taxon>
        <taxon>Mortierellaceae</taxon>
        <taxon>Linnemannia</taxon>
    </lineage>
</organism>
<evidence type="ECO:0000313" key="4">
    <source>
        <dbReference type="Proteomes" id="UP001194696"/>
    </source>
</evidence>
<evidence type="ECO:0000256" key="2">
    <source>
        <dbReference type="ARBA" id="ARBA00023134"/>
    </source>
</evidence>
<comment type="caution">
    <text evidence="3">The sequence shown here is derived from an EMBL/GenBank/DDBJ whole genome shotgun (WGS) entry which is preliminary data.</text>
</comment>
<keyword evidence="1" id="KW-0547">Nucleotide-binding</keyword>
<proteinExistence type="predicted"/>
<dbReference type="PANTHER" id="PTHR11711">
    <property type="entry name" value="ADP RIBOSYLATION FACTOR-RELATED"/>
    <property type="match status" value="1"/>
</dbReference>
<evidence type="ECO:0000256" key="1">
    <source>
        <dbReference type="ARBA" id="ARBA00022741"/>
    </source>
</evidence>
<name>A0ABQ7JVR0_9FUNG</name>
<sequence>MSESAATVFVIDPGLVDRDSLYLSEIRSELRDIFIRASMDSSYSDVLEARKNLHFQTGKIVLILVTKQDLQVGMSIAELKTALNLPQIGHESGVTWQIQSVSGITGDGLYDAFDWLCVQLNAQKP</sequence>
<reference evidence="3 4" key="1">
    <citation type="journal article" date="2020" name="Fungal Divers.">
        <title>Resolving the Mortierellaceae phylogeny through synthesis of multi-gene phylogenetics and phylogenomics.</title>
        <authorList>
            <person name="Vandepol N."/>
            <person name="Liber J."/>
            <person name="Desiro A."/>
            <person name="Na H."/>
            <person name="Kennedy M."/>
            <person name="Barry K."/>
            <person name="Grigoriev I.V."/>
            <person name="Miller A.N."/>
            <person name="O'Donnell K."/>
            <person name="Stajich J.E."/>
            <person name="Bonito G."/>
        </authorList>
    </citation>
    <scope>NUCLEOTIDE SEQUENCE [LARGE SCALE GENOMIC DNA]</scope>
    <source>
        <strain evidence="3 4">AD045</strain>
    </source>
</reference>
<dbReference type="InterPro" id="IPR027417">
    <property type="entry name" value="P-loop_NTPase"/>
</dbReference>
<keyword evidence="2" id="KW-0342">GTP-binding</keyword>
<protein>
    <submittedName>
        <fullName evidence="3">Uncharacterized protein</fullName>
    </submittedName>
</protein>